<dbReference type="EMBL" id="QFYR01000003">
    <property type="protein sequence ID" value="RAK52422.1"/>
    <property type="molecule type" value="Genomic_DNA"/>
</dbReference>
<proteinExistence type="predicted"/>
<dbReference type="GO" id="GO:0009055">
    <property type="term" value="F:electron transfer activity"/>
    <property type="evidence" value="ECO:0007669"/>
    <property type="project" value="InterPro"/>
</dbReference>
<keyword evidence="1 4" id="KW-0349">Heme</keyword>
<dbReference type="GO" id="GO:0020037">
    <property type="term" value="F:heme binding"/>
    <property type="evidence" value="ECO:0007669"/>
    <property type="project" value="InterPro"/>
</dbReference>
<feature type="domain" description="Cytochrome c" evidence="5">
    <location>
        <begin position="200"/>
        <end position="283"/>
    </location>
</feature>
<evidence type="ECO:0000256" key="1">
    <source>
        <dbReference type="ARBA" id="ARBA00022617"/>
    </source>
</evidence>
<dbReference type="GO" id="GO:0046872">
    <property type="term" value="F:metal ion binding"/>
    <property type="evidence" value="ECO:0007669"/>
    <property type="project" value="UniProtKB-KW"/>
</dbReference>
<dbReference type="OrthoDB" id="9773456at2"/>
<dbReference type="AlphaFoldDB" id="A0A328ACE7"/>
<evidence type="ECO:0000256" key="3">
    <source>
        <dbReference type="ARBA" id="ARBA00023004"/>
    </source>
</evidence>
<dbReference type="PANTHER" id="PTHR33751">
    <property type="entry name" value="CBB3-TYPE CYTOCHROME C OXIDASE SUBUNIT FIXP"/>
    <property type="match status" value="1"/>
</dbReference>
<feature type="domain" description="Cytochrome c" evidence="5">
    <location>
        <begin position="93"/>
        <end position="180"/>
    </location>
</feature>
<accession>A0A328ACE7</accession>
<keyword evidence="2 4" id="KW-0479">Metal-binding</keyword>
<dbReference type="Proteomes" id="UP000249725">
    <property type="component" value="Unassembled WGS sequence"/>
</dbReference>
<dbReference type="PANTHER" id="PTHR33751:SF11">
    <property type="entry name" value="BLL4483 PROTEIN"/>
    <property type="match status" value="1"/>
</dbReference>
<sequence length="297" mass="30980">MLGRCTRTSSQAVRSGASKRPIVVRARIAAPPAPLHQPKAQVTVPGTSFAGAGWAEMVRQGEARGGRNRRAPLLAVLMLLAGCTRTEEARRDPFTATGELVALSGGGAGAKRACITCHGLQGQGDGEATPWLAGLPEGYMQKQMQDYASGLRENEVMGPIAKALSHPDRLAVSTYYARLPRQVERGGGAPSALTSSTAGLLYQQGDPGRGLASCASCHGARGEGVGAANPPIAGQPAGYIQTQLDLWKKAKRRNDPQGQMLRISQRLTDTEVSALGEYVEALGRPAAPPAQAQAASP</sequence>
<keyword evidence="7" id="KW-1185">Reference proteome</keyword>
<reference evidence="7" key="1">
    <citation type="submission" date="2018-05" db="EMBL/GenBank/DDBJ databases">
        <authorList>
            <person name="Li X."/>
        </authorList>
    </citation>
    <scope>NUCLEOTIDE SEQUENCE [LARGE SCALE GENOMIC DNA]</scope>
    <source>
        <strain evidence="7">YIM 73061</strain>
    </source>
</reference>
<organism evidence="6 7">
    <name type="scientific">Phenylobacterium deserti</name>
    <dbReference type="NCBI Taxonomy" id="1914756"/>
    <lineage>
        <taxon>Bacteria</taxon>
        <taxon>Pseudomonadati</taxon>
        <taxon>Pseudomonadota</taxon>
        <taxon>Alphaproteobacteria</taxon>
        <taxon>Caulobacterales</taxon>
        <taxon>Caulobacteraceae</taxon>
        <taxon>Phenylobacterium</taxon>
    </lineage>
</organism>
<dbReference type="InterPro" id="IPR009056">
    <property type="entry name" value="Cyt_c-like_dom"/>
</dbReference>
<evidence type="ECO:0000256" key="4">
    <source>
        <dbReference type="PROSITE-ProRule" id="PRU00433"/>
    </source>
</evidence>
<protein>
    <recommendedName>
        <fullName evidence="5">Cytochrome c domain-containing protein</fullName>
    </recommendedName>
</protein>
<name>A0A328ACE7_9CAUL</name>
<comment type="caution">
    <text evidence="6">The sequence shown here is derived from an EMBL/GenBank/DDBJ whole genome shotgun (WGS) entry which is preliminary data.</text>
</comment>
<dbReference type="Pfam" id="PF00034">
    <property type="entry name" value="Cytochrom_C"/>
    <property type="match status" value="2"/>
</dbReference>
<evidence type="ECO:0000313" key="6">
    <source>
        <dbReference type="EMBL" id="RAK52422.1"/>
    </source>
</evidence>
<dbReference type="InterPro" id="IPR050597">
    <property type="entry name" value="Cytochrome_c_Oxidase_Subunit"/>
</dbReference>
<dbReference type="SUPFAM" id="SSF46626">
    <property type="entry name" value="Cytochrome c"/>
    <property type="match status" value="2"/>
</dbReference>
<keyword evidence="3 4" id="KW-0408">Iron</keyword>
<dbReference type="Gene3D" id="1.10.760.10">
    <property type="entry name" value="Cytochrome c-like domain"/>
    <property type="match status" value="2"/>
</dbReference>
<evidence type="ECO:0000256" key="2">
    <source>
        <dbReference type="ARBA" id="ARBA00022723"/>
    </source>
</evidence>
<evidence type="ECO:0000313" key="7">
    <source>
        <dbReference type="Proteomes" id="UP000249725"/>
    </source>
</evidence>
<dbReference type="InterPro" id="IPR036909">
    <property type="entry name" value="Cyt_c-like_dom_sf"/>
</dbReference>
<dbReference type="PROSITE" id="PS51007">
    <property type="entry name" value="CYTC"/>
    <property type="match status" value="2"/>
</dbReference>
<evidence type="ECO:0000259" key="5">
    <source>
        <dbReference type="PROSITE" id="PS51007"/>
    </source>
</evidence>
<gene>
    <name evidence="6" type="ORF">DJ018_13650</name>
</gene>